<evidence type="ECO:0000256" key="1">
    <source>
        <dbReference type="SAM" id="MobiDB-lite"/>
    </source>
</evidence>
<dbReference type="RefSeq" id="XP_033397599.1">
    <property type="nucleotide sequence ID" value="XM_033540548.1"/>
</dbReference>
<dbReference type="EMBL" id="ML995486">
    <property type="protein sequence ID" value="KAF2141887.1"/>
    <property type="molecule type" value="Genomic_DNA"/>
</dbReference>
<evidence type="ECO:0000313" key="2">
    <source>
        <dbReference type="EMBL" id="KAF2141887.1"/>
    </source>
</evidence>
<keyword evidence="3" id="KW-1185">Reference proteome</keyword>
<feature type="compositionally biased region" description="Low complexity" evidence="1">
    <location>
        <begin position="150"/>
        <end position="160"/>
    </location>
</feature>
<feature type="region of interest" description="Disordered" evidence="1">
    <location>
        <begin position="1"/>
        <end position="188"/>
    </location>
</feature>
<evidence type="ECO:0000313" key="3">
    <source>
        <dbReference type="Proteomes" id="UP000799438"/>
    </source>
</evidence>
<dbReference type="OrthoDB" id="6777263at2759"/>
<feature type="compositionally biased region" description="Gly residues" evidence="1">
    <location>
        <begin position="119"/>
        <end position="130"/>
    </location>
</feature>
<sequence length="188" mass="18158">MSELGGGGAPAAIGGSAPQQRIEAGPGGYEADGYGNDRDMKPWQRGPTGGPAPWHQPRRDREDRDSGSAPPWAAGGGRSGSESYGYGGAPGGYGAPPAAPGAAPWQTGAAAPPPPPGGQSYGYGYPGGYGDQAAAYGAPPGMPAPPPGMPGMFAGYGAAGSPPPPPPPGDAPPPPPPGDQPPPPPPGA</sequence>
<dbReference type="GeneID" id="54298044"/>
<feature type="compositionally biased region" description="Pro residues" evidence="1">
    <location>
        <begin position="140"/>
        <end position="149"/>
    </location>
</feature>
<proteinExistence type="predicted"/>
<dbReference type="Proteomes" id="UP000799438">
    <property type="component" value="Unassembled WGS sequence"/>
</dbReference>
<reference evidence="2" key="1">
    <citation type="journal article" date="2020" name="Stud. Mycol.">
        <title>101 Dothideomycetes genomes: a test case for predicting lifestyles and emergence of pathogens.</title>
        <authorList>
            <person name="Haridas S."/>
            <person name="Albert R."/>
            <person name="Binder M."/>
            <person name="Bloem J."/>
            <person name="Labutti K."/>
            <person name="Salamov A."/>
            <person name="Andreopoulos B."/>
            <person name="Baker S."/>
            <person name="Barry K."/>
            <person name="Bills G."/>
            <person name="Bluhm B."/>
            <person name="Cannon C."/>
            <person name="Castanera R."/>
            <person name="Culley D."/>
            <person name="Daum C."/>
            <person name="Ezra D."/>
            <person name="Gonzalez J."/>
            <person name="Henrissat B."/>
            <person name="Kuo A."/>
            <person name="Liang C."/>
            <person name="Lipzen A."/>
            <person name="Lutzoni F."/>
            <person name="Magnuson J."/>
            <person name="Mondo S."/>
            <person name="Nolan M."/>
            <person name="Ohm R."/>
            <person name="Pangilinan J."/>
            <person name="Park H.-J."/>
            <person name="Ramirez L."/>
            <person name="Alfaro M."/>
            <person name="Sun H."/>
            <person name="Tritt A."/>
            <person name="Yoshinaga Y."/>
            <person name="Zwiers L.-H."/>
            <person name="Turgeon B."/>
            <person name="Goodwin S."/>
            <person name="Spatafora J."/>
            <person name="Crous P."/>
            <person name="Grigoriev I."/>
        </authorList>
    </citation>
    <scope>NUCLEOTIDE SEQUENCE</scope>
    <source>
        <strain evidence="2">CBS 121167</strain>
    </source>
</reference>
<accession>A0A6A6BG96</accession>
<name>A0A6A6BG96_9PEZI</name>
<feature type="compositionally biased region" description="Gly residues" evidence="1">
    <location>
        <begin position="74"/>
        <end position="94"/>
    </location>
</feature>
<gene>
    <name evidence="2" type="ORF">K452DRAFT_287856</name>
</gene>
<feature type="compositionally biased region" description="Basic and acidic residues" evidence="1">
    <location>
        <begin position="57"/>
        <end position="66"/>
    </location>
</feature>
<dbReference type="AlphaFoldDB" id="A0A6A6BG96"/>
<feature type="compositionally biased region" description="Pro residues" evidence="1">
    <location>
        <begin position="161"/>
        <end position="188"/>
    </location>
</feature>
<protein>
    <submittedName>
        <fullName evidence="2">Uncharacterized protein</fullName>
    </submittedName>
</protein>
<organism evidence="2 3">
    <name type="scientific">Aplosporella prunicola CBS 121167</name>
    <dbReference type="NCBI Taxonomy" id="1176127"/>
    <lineage>
        <taxon>Eukaryota</taxon>
        <taxon>Fungi</taxon>
        <taxon>Dikarya</taxon>
        <taxon>Ascomycota</taxon>
        <taxon>Pezizomycotina</taxon>
        <taxon>Dothideomycetes</taxon>
        <taxon>Dothideomycetes incertae sedis</taxon>
        <taxon>Botryosphaeriales</taxon>
        <taxon>Aplosporellaceae</taxon>
        <taxon>Aplosporella</taxon>
    </lineage>
</organism>
<feature type="compositionally biased region" description="Low complexity" evidence="1">
    <location>
        <begin position="100"/>
        <end position="110"/>
    </location>
</feature>